<dbReference type="GO" id="GO:0005975">
    <property type="term" value="P:carbohydrate metabolic process"/>
    <property type="evidence" value="ECO:0007669"/>
    <property type="project" value="InterPro"/>
</dbReference>
<dbReference type="InterPro" id="IPR036962">
    <property type="entry name" value="Glyco_hydro_3_N_sf"/>
</dbReference>
<dbReference type="EMBL" id="DPVV01000108">
    <property type="protein sequence ID" value="HCL01367.1"/>
    <property type="molecule type" value="Genomic_DNA"/>
</dbReference>
<reference evidence="5 6" key="1">
    <citation type="journal article" date="2018" name="Nat. Biotechnol.">
        <title>A standardized bacterial taxonomy based on genome phylogeny substantially revises the tree of life.</title>
        <authorList>
            <person name="Parks D.H."/>
            <person name="Chuvochina M."/>
            <person name="Waite D.W."/>
            <person name="Rinke C."/>
            <person name="Skarshewski A."/>
            <person name="Chaumeil P.A."/>
            <person name="Hugenholtz P."/>
        </authorList>
    </citation>
    <scope>NUCLEOTIDE SEQUENCE [LARGE SCALE GENOMIC DNA]</scope>
    <source>
        <strain evidence="5">UBA11728</strain>
    </source>
</reference>
<sequence>MKKTKSIYCILLMILVLLISGCSKNSKSSGNENQKDILLTPIIEEPSAGLTVTPIEITILPTAIPTRPPEEDSESMRVAKNLMHTMTLEEKVAQMFFVRCPEEHAEDILEEYQFGGYLLFARDFEGETKESVTKKITKYQEVSKIPAFIGVDEEGGTVNRVSKYPAFRVKPFESPSNLYKKGGFDEISKDTKEKSELLLSLGINLNFAPVCDVASSSKDFIYPRAFGTEVKKTSEYVTLVVKTMKEMGIGSVLKHFPGYGNNVDTHTGIAIDKRDYETFQNNDFLPFKAGIDAGSPFVLVSHNIVECMDDKLPASISEVVHRILRNQLGFNSLVITDDLSMDAITTYTGDEAAAVLAVEAGNDMLCCTNYKEQIAAVVSAVKSGKITEERIEESVLRILQTKYDMGIIK</sequence>
<dbReference type="Proteomes" id="UP000262969">
    <property type="component" value="Unassembled WGS sequence"/>
</dbReference>
<dbReference type="Pfam" id="PF00933">
    <property type="entry name" value="Glyco_hydro_3"/>
    <property type="match status" value="1"/>
</dbReference>
<organism evidence="5 6">
    <name type="scientific">Lachnoclostridium phytofermentans</name>
    <dbReference type="NCBI Taxonomy" id="66219"/>
    <lineage>
        <taxon>Bacteria</taxon>
        <taxon>Bacillati</taxon>
        <taxon>Bacillota</taxon>
        <taxon>Clostridia</taxon>
        <taxon>Lachnospirales</taxon>
        <taxon>Lachnospiraceae</taxon>
    </lineage>
</organism>
<protein>
    <submittedName>
        <fullName evidence="5">Beta-hexosaminidase</fullName>
    </submittedName>
</protein>
<comment type="caution">
    <text evidence="5">The sequence shown here is derived from an EMBL/GenBank/DDBJ whole genome shotgun (WGS) entry which is preliminary data.</text>
</comment>
<dbReference type="PANTHER" id="PTHR30480:SF16">
    <property type="entry name" value="GLYCOSIDE HYDROLASE FAMILY 3 DOMAIN PROTEIN"/>
    <property type="match status" value="1"/>
</dbReference>
<comment type="similarity">
    <text evidence="1">Belongs to the glycosyl hydrolase 3 family.</text>
</comment>
<proteinExistence type="inferred from homology"/>
<accession>A0A3D2X3U4</accession>
<evidence type="ECO:0000256" key="3">
    <source>
        <dbReference type="ARBA" id="ARBA00023295"/>
    </source>
</evidence>
<evidence type="ECO:0000313" key="5">
    <source>
        <dbReference type="EMBL" id="HCL01367.1"/>
    </source>
</evidence>
<keyword evidence="2" id="KW-0378">Hydrolase</keyword>
<dbReference type="GO" id="GO:0009254">
    <property type="term" value="P:peptidoglycan turnover"/>
    <property type="evidence" value="ECO:0007669"/>
    <property type="project" value="TreeGrafter"/>
</dbReference>
<dbReference type="InterPro" id="IPR001764">
    <property type="entry name" value="Glyco_hydro_3_N"/>
</dbReference>
<evidence type="ECO:0000256" key="2">
    <source>
        <dbReference type="ARBA" id="ARBA00022801"/>
    </source>
</evidence>
<dbReference type="InterPro" id="IPR017853">
    <property type="entry name" value="GH"/>
</dbReference>
<keyword evidence="3" id="KW-0326">Glycosidase</keyword>
<dbReference type="PANTHER" id="PTHR30480">
    <property type="entry name" value="BETA-HEXOSAMINIDASE-RELATED"/>
    <property type="match status" value="1"/>
</dbReference>
<dbReference type="AlphaFoldDB" id="A0A3D2X3U4"/>
<evidence type="ECO:0000259" key="4">
    <source>
        <dbReference type="Pfam" id="PF00933"/>
    </source>
</evidence>
<evidence type="ECO:0000313" key="6">
    <source>
        <dbReference type="Proteomes" id="UP000262969"/>
    </source>
</evidence>
<dbReference type="SUPFAM" id="SSF51445">
    <property type="entry name" value="(Trans)glycosidases"/>
    <property type="match status" value="1"/>
</dbReference>
<feature type="domain" description="Glycoside hydrolase family 3 N-terminal" evidence="4">
    <location>
        <begin position="87"/>
        <end position="400"/>
    </location>
</feature>
<dbReference type="InterPro" id="IPR050226">
    <property type="entry name" value="NagZ_Beta-hexosaminidase"/>
</dbReference>
<dbReference type="Gene3D" id="3.20.20.300">
    <property type="entry name" value="Glycoside hydrolase, family 3, N-terminal domain"/>
    <property type="match status" value="1"/>
</dbReference>
<name>A0A3D2X3U4_9FIRM</name>
<evidence type="ECO:0000256" key="1">
    <source>
        <dbReference type="ARBA" id="ARBA00005336"/>
    </source>
</evidence>
<dbReference type="GO" id="GO:0004553">
    <property type="term" value="F:hydrolase activity, hydrolyzing O-glycosyl compounds"/>
    <property type="evidence" value="ECO:0007669"/>
    <property type="project" value="InterPro"/>
</dbReference>
<gene>
    <name evidence="5" type="ORF">DHW61_02960</name>
</gene>
<dbReference type="PROSITE" id="PS51257">
    <property type="entry name" value="PROKAR_LIPOPROTEIN"/>
    <property type="match status" value="1"/>
</dbReference>